<dbReference type="Pfam" id="PF13185">
    <property type="entry name" value="GAF_2"/>
    <property type="match status" value="1"/>
</dbReference>
<evidence type="ECO:0000259" key="8">
    <source>
        <dbReference type="PROSITE" id="PS50113"/>
    </source>
</evidence>
<feature type="domain" description="PAC" evidence="8">
    <location>
        <begin position="408"/>
        <end position="461"/>
    </location>
</feature>
<dbReference type="SMART" id="SM00065">
    <property type="entry name" value="GAF"/>
    <property type="match status" value="1"/>
</dbReference>
<evidence type="ECO:0000256" key="1">
    <source>
        <dbReference type="ARBA" id="ARBA00000085"/>
    </source>
</evidence>
<dbReference type="Gene3D" id="2.10.70.100">
    <property type="match status" value="1"/>
</dbReference>
<dbReference type="PROSITE" id="PS50112">
    <property type="entry name" value="PAS"/>
    <property type="match status" value="4"/>
</dbReference>
<dbReference type="NCBIfam" id="TIGR00229">
    <property type="entry name" value="sensory_box"/>
    <property type="match status" value="4"/>
</dbReference>
<feature type="domain" description="PAS" evidence="7">
    <location>
        <begin position="39"/>
        <end position="85"/>
    </location>
</feature>
<dbReference type="InterPro" id="IPR035965">
    <property type="entry name" value="PAS-like_dom_sf"/>
</dbReference>
<sequence>MSWRFMQQCKRWIRALIGISNSYIGCVKKKYLSKRMTSMSNNLRILFKVIDDGILITDPEDDNIIVDANPEVCELLGYKREEINGLKREDLFVDPPTFSQTMKPGKSRQVARHKSGRLIEVETTAKDVQLEDLGKMCCTIVRPISEDSKAFHSTGDYNRLLDLQNEIAKIFNEKGTFEELLSKCMNRINSYFNLDIGHLFIRKSDNAKSVYESCLLEKNTAGPGYDEFVQASRSTSFNLGEGFVGKTALEKRPFWVQKPDLSQDYLRAEPLMASGIQLGLMVPVIVDEETEAVIEFYSSEQQMIDDTTEHILESLGKQIGFMLERKRRVEQLSDEKENYRLLAENSTDVITRQAPDGTYLYVSPACKAIMGYNPDELVGTSAYSYCHPDDIDRLSELRQKVSDTDDTLVIDYRIREKEGGWTWVESANRALRTSESDEVTEIQTVMRDITIRKEYEKRLKSQVHLNEKIIDSMPGIFFIISSSGVVERVNDELRELTGYNPDIEKKMFYEFVDPDDELLALDSFREAFDFGLTDLELRIKGIDGESVPYVISALVDELNEERYLIGTGINIEERKKIEKQLVSEKQFTDHALNSLPGLFYVLDENQNFVRVNDNFVKALGYTRDELDEMEPLDFYLEEDQQRMLKAVERAFQEGSATLTSRIKTKDGHLPCYELTGTFFRDKGKNYILGTGIDITEQRRLETLLQQAHSLARIGAWEVDLLNDKVTWSQVTKEIHEVNADFEPDLNLGINFYKPGKSRKAILNAIEQLIESGTPFDVELQIITAKGNERWIRAIGKAERVNGKCIRMYGSFQDIHEKKVIEEQIRESLKEKEILLSEVHHRVKNNLALVSGFLQLQAFRTEHDYTQKVLLDSQSRIKSIALIHEDLYQYSSYTKIDAKKNAAKLIDHLGYFSGQYEKIDVQLTGDEVLLNINQAVPFAIVINELVTNCYKHAFSETDEGHIRVDIRRQDKKVLLEITDNGRGLPENFSMDDEESLGMTLVKALVTQLDGEFCYQRNEIGTSFFLSFDISESVKGSSSNI</sequence>
<evidence type="ECO:0000313" key="10">
    <source>
        <dbReference type="Proteomes" id="UP000245533"/>
    </source>
</evidence>
<feature type="domain" description="PAC" evidence="8">
    <location>
        <begin position="656"/>
        <end position="706"/>
    </location>
</feature>
<evidence type="ECO:0000256" key="3">
    <source>
        <dbReference type="ARBA" id="ARBA00022553"/>
    </source>
</evidence>
<dbReference type="Pfam" id="PF07568">
    <property type="entry name" value="HisKA_2"/>
    <property type="match status" value="1"/>
</dbReference>
<dbReference type="InterPro" id="IPR052162">
    <property type="entry name" value="Sensor_kinase/Photoreceptor"/>
</dbReference>
<keyword evidence="10" id="KW-1185">Reference proteome</keyword>
<dbReference type="PROSITE" id="PS50109">
    <property type="entry name" value="HIS_KIN"/>
    <property type="match status" value="1"/>
</dbReference>
<dbReference type="InterPro" id="IPR003594">
    <property type="entry name" value="HATPase_dom"/>
</dbReference>
<dbReference type="SMART" id="SM00086">
    <property type="entry name" value="PAC"/>
    <property type="match status" value="4"/>
</dbReference>
<dbReference type="CDD" id="cd00130">
    <property type="entry name" value="PAS"/>
    <property type="match status" value="4"/>
</dbReference>
<dbReference type="InterPro" id="IPR001610">
    <property type="entry name" value="PAC"/>
</dbReference>
<dbReference type="InterPro" id="IPR011495">
    <property type="entry name" value="Sig_transdc_His_kin_sub2_dim/P"/>
</dbReference>
<dbReference type="Pfam" id="PF02518">
    <property type="entry name" value="HATPase_c"/>
    <property type="match status" value="1"/>
</dbReference>
<feature type="domain" description="PAS" evidence="7">
    <location>
        <begin position="584"/>
        <end position="654"/>
    </location>
</feature>
<dbReference type="SUPFAM" id="SSF55781">
    <property type="entry name" value="GAF domain-like"/>
    <property type="match status" value="1"/>
</dbReference>
<dbReference type="InterPro" id="IPR029016">
    <property type="entry name" value="GAF-like_dom_sf"/>
</dbReference>
<dbReference type="Pfam" id="PF08447">
    <property type="entry name" value="PAS_3"/>
    <property type="match status" value="3"/>
</dbReference>
<dbReference type="PROSITE" id="PS50096">
    <property type="entry name" value="IQ"/>
    <property type="match status" value="1"/>
</dbReference>
<name>A0A316TNR9_9BACT</name>
<evidence type="ECO:0000256" key="2">
    <source>
        <dbReference type="ARBA" id="ARBA00012438"/>
    </source>
</evidence>
<evidence type="ECO:0000256" key="5">
    <source>
        <dbReference type="ARBA" id="ARBA00022777"/>
    </source>
</evidence>
<dbReference type="SMART" id="SM00091">
    <property type="entry name" value="PAS"/>
    <property type="match status" value="4"/>
</dbReference>
<gene>
    <name evidence="9" type="ORF">DDZ15_14600</name>
</gene>
<organism evidence="9 10">
    <name type="scientific">Rhodohalobacter mucosus</name>
    <dbReference type="NCBI Taxonomy" id="2079485"/>
    <lineage>
        <taxon>Bacteria</taxon>
        <taxon>Pseudomonadati</taxon>
        <taxon>Balneolota</taxon>
        <taxon>Balneolia</taxon>
        <taxon>Balneolales</taxon>
        <taxon>Balneolaceae</taxon>
        <taxon>Rhodohalobacter</taxon>
    </lineage>
</organism>
<dbReference type="InterPro" id="IPR000014">
    <property type="entry name" value="PAS"/>
</dbReference>
<dbReference type="InterPro" id="IPR013655">
    <property type="entry name" value="PAS_fold_3"/>
</dbReference>
<feature type="domain" description="PAS" evidence="7">
    <location>
        <begin position="467"/>
        <end position="531"/>
    </location>
</feature>
<feature type="domain" description="Histidine kinase" evidence="6">
    <location>
        <begin position="837"/>
        <end position="1030"/>
    </location>
</feature>
<dbReference type="PANTHER" id="PTHR43304:SF1">
    <property type="entry name" value="PAC DOMAIN-CONTAINING PROTEIN"/>
    <property type="match status" value="1"/>
</dbReference>
<dbReference type="Proteomes" id="UP000245533">
    <property type="component" value="Unassembled WGS sequence"/>
</dbReference>
<feature type="domain" description="PAC" evidence="8">
    <location>
        <begin position="775"/>
        <end position="826"/>
    </location>
</feature>
<dbReference type="EC" id="2.7.13.3" evidence="2"/>
<feature type="domain" description="PAS" evidence="7">
    <location>
        <begin position="335"/>
        <end position="405"/>
    </location>
</feature>
<dbReference type="PANTHER" id="PTHR43304">
    <property type="entry name" value="PHYTOCHROME-LIKE PROTEIN CPH1"/>
    <property type="match status" value="1"/>
</dbReference>
<dbReference type="Pfam" id="PF13426">
    <property type="entry name" value="PAS_9"/>
    <property type="match status" value="2"/>
</dbReference>
<accession>A0A316TNR9</accession>
<feature type="domain" description="PAC" evidence="8">
    <location>
        <begin position="533"/>
        <end position="583"/>
    </location>
</feature>
<reference evidence="9 10" key="1">
    <citation type="submission" date="2018-05" db="EMBL/GenBank/DDBJ databases">
        <title>Rhodohalobacter halophilus gen. nov., sp. nov., a moderately halophilic member of the family Balneolaceae.</title>
        <authorList>
            <person name="Liu Z.-W."/>
        </authorList>
    </citation>
    <scope>NUCLEOTIDE SEQUENCE [LARGE SCALE GENOMIC DNA]</scope>
    <source>
        <strain evidence="9 10">8A47</strain>
    </source>
</reference>
<keyword evidence="4" id="KW-0808">Transferase</keyword>
<comment type="caution">
    <text evidence="9">The sequence shown here is derived from an EMBL/GenBank/DDBJ whole genome shotgun (WGS) entry which is preliminary data.</text>
</comment>
<evidence type="ECO:0000313" key="9">
    <source>
        <dbReference type="EMBL" id="PWN05301.1"/>
    </source>
</evidence>
<dbReference type="Gene3D" id="3.30.450.20">
    <property type="entry name" value="PAS domain"/>
    <property type="match status" value="5"/>
</dbReference>
<dbReference type="SMART" id="SM00387">
    <property type="entry name" value="HATPase_c"/>
    <property type="match status" value="1"/>
</dbReference>
<dbReference type="Gene3D" id="3.30.565.10">
    <property type="entry name" value="Histidine kinase-like ATPase, C-terminal domain"/>
    <property type="match status" value="1"/>
</dbReference>
<dbReference type="InterPro" id="IPR005467">
    <property type="entry name" value="His_kinase_dom"/>
</dbReference>
<dbReference type="SUPFAM" id="SSF55785">
    <property type="entry name" value="PYP-like sensor domain (PAS domain)"/>
    <property type="match status" value="5"/>
</dbReference>
<dbReference type="InterPro" id="IPR003018">
    <property type="entry name" value="GAF"/>
</dbReference>
<evidence type="ECO:0000256" key="4">
    <source>
        <dbReference type="ARBA" id="ARBA00022679"/>
    </source>
</evidence>
<dbReference type="PROSITE" id="PS50113">
    <property type="entry name" value="PAC"/>
    <property type="match status" value="4"/>
</dbReference>
<evidence type="ECO:0000259" key="7">
    <source>
        <dbReference type="PROSITE" id="PS50112"/>
    </source>
</evidence>
<dbReference type="GO" id="GO:0004673">
    <property type="term" value="F:protein histidine kinase activity"/>
    <property type="evidence" value="ECO:0007669"/>
    <property type="project" value="UniProtKB-EC"/>
</dbReference>
<dbReference type="SUPFAM" id="SSF55874">
    <property type="entry name" value="ATPase domain of HSP90 chaperone/DNA topoisomerase II/histidine kinase"/>
    <property type="match status" value="1"/>
</dbReference>
<keyword evidence="3" id="KW-0597">Phosphoprotein</keyword>
<dbReference type="InterPro" id="IPR000700">
    <property type="entry name" value="PAS-assoc_C"/>
</dbReference>
<dbReference type="AlphaFoldDB" id="A0A316TNR9"/>
<proteinExistence type="predicted"/>
<dbReference type="EMBL" id="QGGB01000010">
    <property type="protein sequence ID" value="PWN05301.1"/>
    <property type="molecule type" value="Genomic_DNA"/>
</dbReference>
<protein>
    <recommendedName>
        <fullName evidence="2">histidine kinase</fullName>
        <ecNumber evidence="2">2.7.13.3</ecNumber>
    </recommendedName>
</protein>
<dbReference type="Gene3D" id="3.30.450.40">
    <property type="match status" value="1"/>
</dbReference>
<dbReference type="InterPro" id="IPR036890">
    <property type="entry name" value="HATPase_C_sf"/>
</dbReference>
<evidence type="ECO:0000259" key="6">
    <source>
        <dbReference type="PROSITE" id="PS50109"/>
    </source>
</evidence>
<comment type="catalytic activity">
    <reaction evidence="1">
        <text>ATP + protein L-histidine = ADP + protein N-phospho-L-histidine.</text>
        <dbReference type="EC" id="2.7.13.3"/>
    </reaction>
</comment>
<keyword evidence="5" id="KW-0418">Kinase</keyword>